<comment type="catalytic activity">
    <reaction evidence="1">
        <text>Hydrolysis of terminal non-reducing alpha-L-rhamnose residues in alpha-L-rhamnosides.</text>
        <dbReference type="EC" id="3.2.1.40"/>
    </reaction>
</comment>
<dbReference type="PANTHER" id="PTHR33307:SF6">
    <property type="entry name" value="ALPHA-RHAMNOSIDASE (EUROFUNG)-RELATED"/>
    <property type="match status" value="1"/>
</dbReference>
<evidence type="ECO:0000259" key="4">
    <source>
        <dbReference type="Pfam" id="PF08531"/>
    </source>
</evidence>
<dbReference type="InterPro" id="IPR008902">
    <property type="entry name" value="Rhamnosid_concanavalin"/>
</dbReference>
<sequence>MDTHWQARWIRHPDFQGITPIGMLHKETEPRPERLHPPELKHHHTLFRKEMDLVADQLGKVVLSISADDYYKLYINGIFVAQGPAQGYPFHYHYNRLDVTSYLVPGRNAIAVHVYYQGLVNRAYNSGDLRQGLIAELTTAGQTTPLAKTDESWRCARTMEYGTGDAATTGYDTQYIEHIDSRLAFRGWRAAGFDDSGWMRPAALGLEHTGYILFEQPTPPVEVYRKKPARVQRIGDNHYLLDFGEEITGQFTMKVRGEAGTVIEVRCGEELDDDGRVRYEMRCNCNYREQWTLSGHEDELEPFDYKAFRYVEIIGPGRILDERTFAAVVRHYPLSPRQSGIFRSEEWLLNGIWDICCRAVQSCAQESYVDCPSREKGQYLGDNTIIGHAHLYVSGDSRLVRKALRDFAVSTTICPGMMAVAPGNFMQEIADFSCLWPMQLLTYYRHTGDTAFLQEMLPFADGIVDYFRKYQRADGLLADVKEKWNLVDWPENLRDGYDFPLTRPVGEGCHNVINALYYGCVQTVQEIKDELQVAYEDWLPAFKTAFLATFYRPESGLFADAENSAHCSLHAGVFPLLFGLAPEQAVPALVAEIRRKRFSCGVYMAYFVLKALARAGEHALIYELITGDDEHSWSQMLREGATSCFEAWGKEQKWNTSLCHAWGSAPIPVLIEDIIGLKPARPGWEEISLEPRLPPGMKPFHLRIVVPAGILEVRYDGAEAELILPDQTVRRPAGGKL</sequence>
<dbReference type="GO" id="GO:0030596">
    <property type="term" value="F:alpha-L-rhamnosidase activity"/>
    <property type="evidence" value="ECO:0007669"/>
    <property type="project" value="UniProtKB-EC"/>
</dbReference>
<comment type="caution">
    <text evidence="6">The sequence shown here is derived from an EMBL/GenBank/DDBJ whole genome shotgun (WGS) entry which is preliminary data.</text>
</comment>
<dbReference type="GO" id="GO:0005975">
    <property type="term" value="P:carbohydrate metabolic process"/>
    <property type="evidence" value="ECO:0007669"/>
    <property type="project" value="InterPro"/>
</dbReference>
<gene>
    <name evidence="6" type="ORF">BK138_34280</name>
</gene>
<dbReference type="InterPro" id="IPR008979">
    <property type="entry name" value="Galactose-bd-like_sf"/>
</dbReference>
<dbReference type="InterPro" id="IPR013737">
    <property type="entry name" value="Bac_rhamnosid_N"/>
</dbReference>
<evidence type="ECO:0000256" key="2">
    <source>
        <dbReference type="ARBA" id="ARBA00012652"/>
    </source>
</evidence>
<dbReference type="Pfam" id="PF08531">
    <property type="entry name" value="Bac_rhamnosid_N"/>
    <property type="match status" value="1"/>
</dbReference>
<evidence type="ECO:0000313" key="7">
    <source>
        <dbReference type="Proteomes" id="UP000187172"/>
    </source>
</evidence>
<dbReference type="InterPro" id="IPR012341">
    <property type="entry name" value="6hp_glycosidase-like_sf"/>
</dbReference>
<proteinExistence type="predicted"/>
<evidence type="ECO:0000259" key="5">
    <source>
        <dbReference type="Pfam" id="PF17389"/>
    </source>
</evidence>
<dbReference type="Pfam" id="PF05592">
    <property type="entry name" value="Bac_rhamnosid"/>
    <property type="match status" value="1"/>
</dbReference>
<dbReference type="STRING" id="297318.BK138_34280"/>
<dbReference type="Gene3D" id="1.50.10.10">
    <property type="match status" value="1"/>
</dbReference>
<protein>
    <recommendedName>
        <fullName evidence="2">alpha-L-rhamnosidase</fullName>
        <ecNumber evidence="2">3.2.1.40</ecNumber>
    </recommendedName>
</protein>
<dbReference type="Gene3D" id="2.60.120.260">
    <property type="entry name" value="Galactose-binding domain-like"/>
    <property type="match status" value="2"/>
</dbReference>
<dbReference type="Proteomes" id="UP000187172">
    <property type="component" value="Unassembled WGS sequence"/>
</dbReference>
<dbReference type="Gene3D" id="2.60.420.10">
    <property type="entry name" value="Maltose phosphorylase, domain 3"/>
    <property type="match status" value="1"/>
</dbReference>
<evidence type="ECO:0000313" key="6">
    <source>
        <dbReference type="EMBL" id="OMF45037.1"/>
    </source>
</evidence>
<dbReference type="Pfam" id="PF17389">
    <property type="entry name" value="Bac_rhamnosid6H"/>
    <property type="match status" value="1"/>
</dbReference>
<dbReference type="EMBL" id="MRTP01000024">
    <property type="protein sequence ID" value="OMF45037.1"/>
    <property type="molecule type" value="Genomic_DNA"/>
</dbReference>
<feature type="domain" description="Bacterial alpha-L-rhamnosidase N-terminal" evidence="4">
    <location>
        <begin position="60"/>
        <end position="223"/>
    </location>
</feature>
<evidence type="ECO:0000256" key="1">
    <source>
        <dbReference type="ARBA" id="ARBA00001445"/>
    </source>
</evidence>
<accession>A0A1R1DZP0</accession>
<keyword evidence="7" id="KW-1185">Reference proteome</keyword>
<organism evidence="6 7">
    <name type="scientific">Paenibacillus rhizosphaerae</name>
    <dbReference type="NCBI Taxonomy" id="297318"/>
    <lineage>
        <taxon>Bacteria</taxon>
        <taxon>Bacillati</taxon>
        <taxon>Bacillota</taxon>
        <taxon>Bacilli</taxon>
        <taxon>Bacillales</taxon>
        <taxon>Paenibacillaceae</taxon>
        <taxon>Paenibacillus</taxon>
    </lineage>
</organism>
<dbReference type="SUPFAM" id="SSF49785">
    <property type="entry name" value="Galactose-binding domain-like"/>
    <property type="match status" value="1"/>
</dbReference>
<dbReference type="InterPro" id="IPR016007">
    <property type="entry name" value="Alpha_rhamnosid"/>
</dbReference>
<dbReference type="RefSeq" id="WP_076176874.1">
    <property type="nucleotide sequence ID" value="NZ_MRTP01000024.1"/>
</dbReference>
<feature type="domain" description="Alpha-L-rhamnosidase concanavalin-like" evidence="3">
    <location>
        <begin position="233"/>
        <end position="316"/>
    </location>
</feature>
<name>A0A1R1DZP0_9BACL</name>
<dbReference type="PANTHER" id="PTHR33307">
    <property type="entry name" value="ALPHA-RHAMNOSIDASE (EUROFUNG)"/>
    <property type="match status" value="1"/>
</dbReference>
<feature type="domain" description="Alpha-L-rhamnosidase six-hairpin glycosidase" evidence="5">
    <location>
        <begin position="337"/>
        <end position="670"/>
    </location>
</feature>
<evidence type="ECO:0000259" key="3">
    <source>
        <dbReference type="Pfam" id="PF05592"/>
    </source>
</evidence>
<dbReference type="EC" id="3.2.1.40" evidence="2"/>
<reference evidence="6 7" key="1">
    <citation type="submission" date="2016-11" db="EMBL/GenBank/DDBJ databases">
        <title>Paenibacillus species isolates.</title>
        <authorList>
            <person name="Beno S.M."/>
        </authorList>
    </citation>
    <scope>NUCLEOTIDE SEQUENCE [LARGE SCALE GENOMIC DNA]</scope>
    <source>
        <strain evidence="6 7">FSL R5-0378</strain>
    </source>
</reference>
<dbReference type="SUPFAM" id="SSF48208">
    <property type="entry name" value="Six-hairpin glycosidases"/>
    <property type="match status" value="1"/>
</dbReference>
<dbReference type="AlphaFoldDB" id="A0A1R1DZP0"/>
<dbReference type="InterPro" id="IPR008928">
    <property type="entry name" value="6-hairpin_glycosidase_sf"/>
</dbReference>
<dbReference type="InterPro" id="IPR035396">
    <property type="entry name" value="Bac_rhamnosid6H"/>
</dbReference>